<dbReference type="PIRSF" id="PIRSF000194">
    <property type="entry name" value="DHFR"/>
    <property type="match status" value="1"/>
</dbReference>
<dbReference type="InterPro" id="IPR017925">
    <property type="entry name" value="DHFR_CS"/>
</dbReference>
<dbReference type="EMBL" id="AYZO01000002">
    <property type="protein sequence ID" value="KRN14505.1"/>
    <property type="molecule type" value="Genomic_DNA"/>
</dbReference>
<dbReference type="GO" id="GO:0050661">
    <property type="term" value="F:NADP binding"/>
    <property type="evidence" value="ECO:0007669"/>
    <property type="project" value="InterPro"/>
</dbReference>
<comment type="similarity">
    <text evidence="2 7 8">Belongs to the dihydrofolate reductase family.</text>
</comment>
<dbReference type="PROSITE" id="PS00075">
    <property type="entry name" value="DHFR_1"/>
    <property type="match status" value="1"/>
</dbReference>
<dbReference type="RefSeq" id="WP_008474252.1">
    <property type="nucleotide sequence ID" value="NZ_AYZO01000002.1"/>
</dbReference>
<gene>
    <name evidence="10" type="ORF">BN52_01045</name>
    <name evidence="11" type="ORF">FC38_GL000587</name>
</gene>
<evidence type="ECO:0000313" key="10">
    <source>
        <dbReference type="EMBL" id="CCI87899.1"/>
    </source>
</evidence>
<comment type="catalytic activity">
    <reaction evidence="7">
        <text>(6S)-5,6,7,8-tetrahydrofolate + NADP(+) = 7,8-dihydrofolate + NADPH + H(+)</text>
        <dbReference type="Rhea" id="RHEA:15009"/>
        <dbReference type="ChEBI" id="CHEBI:15378"/>
        <dbReference type="ChEBI" id="CHEBI:57451"/>
        <dbReference type="ChEBI" id="CHEBI:57453"/>
        <dbReference type="ChEBI" id="CHEBI:57783"/>
        <dbReference type="ChEBI" id="CHEBI:58349"/>
        <dbReference type="EC" id="1.5.1.3"/>
    </reaction>
</comment>
<evidence type="ECO:0000313" key="13">
    <source>
        <dbReference type="Proteomes" id="UP000051521"/>
    </source>
</evidence>
<accession>I7KQF4</accession>
<protein>
    <recommendedName>
        <fullName evidence="3 7">Dihydrofolate reductase</fullName>
        <ecNumber evidence="3 7">1.5.1.3</ecNumber>
    </recommendedName>
</protein>
<dbReference type="PANTHER" id="PTHR48069:SF3">
    <property type="entry name" value="DIHYDROFOLATE REDUCTASE"/>
    <property type="match status" value="1"/>
</dbReference>
<comment type="caution">
    <text evidence="10">The sequence shown here is derived from an EMBL/GenBank/DDBJ whole genome shotgun (WGS) entry which is preliminary data.</text>
</comment>
<evidence type="ECO:0000313" key="12">
    <source>
        <dbReference type="Proteomes" id="UP000009326"/>
    </source>
</evidence>
<dbReference type="InterPro" id="IPR001796">
    <property type="entry name" value="DHFR_dom"/>
</dbReference>
<evidence type="ECO:0000256" key="7">
    <source>
        <dbReference type="PIRNR" id="PIRNR000194"/>
    </source>
</evidence>
<dbReference type="Gene3D" id="3.40.430.10">
    <property type="entry name" value="Dihydrofolate Reductase, subunit A"/>
    <property type="match status" value="1"/>
</dbReference>
<dbReference type="PRINTS" id="PR00070">
    <property type="entry name" value="DHFR"/>
</dbReference>
<organism evidence="10 12">
    <name type="scientific">Lactobacillus gigeriorum DSM 23908 = CRBIP 24.85</name>
    <dbReference type="NCBI Taxonomy" id="1423751"/>
    <lineage>
        <taxon>Bacteria</taxon>
        <taxon>Bacillati</taxon>
        <taxon>Bacillota</taxon>
        <taxon>Bacilli</taxon>
        <taxon>Lactobacillales</taxon>
        <taxon>Lactobacillaceae</taxon>
        <taxon>Lactobacillus</taxon>
    </lineage>
</organism>
<dbReference type="EC" id="1.5.1.3" evidence="3 7"/>
<comment type="pathway">
    <text evidence="1 7">Cofactor biosynthesis; tetrahydrofolate biosynthesis; 5,6,7,8-tetrahydrofolate from 7,8-dihydrofolate: step 1/1.</text>
</comment>
<evidence type="ECO:0000256" key="5">
    <source>
        <dbReference type="ARBA" id="ARBA00022857"/>
    </source>
</evidence>
<feature type="domain" description="DHFR" evidence="9">
    <location>
        <begin position="1"/>
        <end position="166"/>
    </location>
</feature>
<evidence type="ECO:0000256" key="6">
    <source>
        <dbReference type="ARBA" id="ARBA00023002"/>
    </source>
</evidence>
<dbReference type="GO" id="GO:0005829">
    <property type="term" value="C:cytosol"/>
    <property type="evidence" value="ECO:0007669"/>
    <property type="project" value="TreeGrafter"/>
</dbReference>
<dbReference type="PANTHER" id="PTHR48069">
    <property type="entry name" value="DIHYDROFOLATE REDUCTASE"/>
    <property type="match status" value="1"/>
</dbReference>
<evidence type="ECO:0000256" key="1">
    <source>
        <dbReference type="ARBA" id="ARBA00004903"/>
    </source>
</evidence>
<dbReference type="SUPFAM" id="SSF53597">
    <property type="entry name" value="Dihydrofolate reductase-like"/>
    <property type="match status" value="1"/>
</dbReference>
<keyword evidence="4 7" id="KW-0554">One-carbon metabolism</keyword>
<dbReference type="GO" id="GO:0046654">
    <property type="term" value="P:tetrahydrofolate biosynthetic process"/>
    <property type="evidence" value="ECO:0007669"/>
    <property type="project" value="UniProtKB-UniPathway"/>
</dbReference>
<dbReference type="OrthoDB" id="9804315at2"/>
<dbReference type="GO" id="GO:0004146">
    <property type="term" value="F:dihydrofolate reductase activity"/>
    <property type="evidence" value="ECO:0007669"/>
    <property type="project" value="UniProtKB-EC"/>
</dbReference>
<dbReference type="InterPro" id="IPR024072">
    <property type="entry name" value="DHFR-like_dom_sf"/>
</dbReference>
<dbReference type="GO" id="GO:0006730">
    <property type="term" value="P:one-carbon metabolic process"/>
    <property type="evidence" value="ECO:0007669"/>
    <property type="project" value="UniProtKB-KW"/>
</dbReference>
<dbReference type="Proteomes" id="UP000009326">
    <property type="component" value="Unassembled WGS sequence"/>
</dbReference>
<evidence type="ECO:0000256" key="4">
    <source>
        <dbReference type="ARBA" id="ARBA00022563"/>
    </source>
</evidence>
<dbReference type="AlphaFoldDB" id="I7KQF4"/>
<dbReference type="GO" id="GO:0046452">
    <property type="term" value="P:dihydrofolate metabolic process"/>
    <property type="evidence" value="ECO:0007669"/>
    <property type="project" value="TreeGrafter"/>
</dbReference>
<dbReference type="UniPathway" id="UPA00077">
    <property type="reaction ID" value="UER00158"/>
</dbReference>
<evidence type="ECO:0000256" key="8">
    <source>
        <dbReference type="RuleBase" id="RU004474"/>
    </source>
</evidence>
<dbReference type="CDD" id="cd00209">
    <property type="entry name" value="DHFR"/>
    <property type="match status" value="1"/>
</dbReference>
<keyword evidence="6 7" id="KW-0560">Oxidoreductase</keyword>
<keyword evidence="13" id="KW-1185">Reference proteome</keyword>
<dbReference type="STRING" id="1423751.FC38_GL000587"/>
<sequence>MLTYIWAEDLDRGIGYQGHLPWHLPADLHHFKELTMGRAMVMGKNTFLSLPKVLPGRKHLVLTHDRNLAKKYEGDEQVEFFYDLTSLKKFLKTNHDQEFAVIGGASIFKALENEVDRLEMTKIKGVFAADTFMPKLDFGKFEIIHQEQHAHDDRNDYDYTFFTYQRKNV</sequence>
<evidence type="ECO:0000256" key="2">
    <source>
        <dbReference type="ARBA" id="ARBA00009539"/>
    </source>
</evidence>
<comment type="function">
    <text evidence="7">Key enzyme in folate metabolism. Catalyzes an essential reaction for de novo glycine and purine synthesis, and for DNA precursor synthesis.</text>
</comment>
<dbReference type="GO" id="GO:0046655">
    <property type="term" value="P:folic acid metabolic process"/>
    <property type="evidence" value="ECO:0007669"/>
    <property type="project" value="TreeGrafter"/>
</dbReference>
<evidence type="ECO:0000313" key="11">
    <source>
        <dbReference type="EMBL" id="KRN14505.1"/>
    </source>
</evidence>
<reference evidence="11 13" key="2">
    <citation type="journal article" date="2015" name="Genome Announc.">
        <title>Expanding the biotechnology potential of lactobacilli through comparative genomics of 213 strains and associated genera.</title>
        <authorList>
            <person name="Sun Z."/>
            <person name="Harris H.M."/>
            <person name="McCann A."/>
            <person name="Guo C."/>
            <person name="Argimon S."/>
            <person name="Zhang W."/>
            <person name="Yang X."/>
            <person name="Jeffery I.B."/>
            <person name="Cooney J.C."/>
            <person name="Kagawa T.F."/>
            <person name="Liu W."/>
            <person name="Song Y."/>
            <person name="Salvetti E."/>
            <person name="Wrobel A."/>
            <person name="Rasinkangas P."/>
            <person name="Parkhill J."/>
            <person name="Rea M.C."/>
            <person name="O'Sullivan O."/>
            <person name="Ritari J."/>
            <person name="Douillard F.P."/>
            <person name="Paul Ross R."/>
            <person name="Yang R."/>
            <person name="Briner A.E."/>
            <person name="Felis G.E."/>
            <person name="de Vos W.M."/>
            <person name="Barrangou R."/>
            <person name="Klaenhammer T.R."/>
            <person name="Caufield P.W."/>
            <person name="Cui Y."/>
            <person name="Zhang H."/>
            <person name="O'Toole P.W."/>
        </authorList>
    </citation>
    <scope>NUCLEOTIDE SEQUENCE [LARGE SCALE GENOMIC DNA]</scope>
    <source>
        <strain evidence="11 13">DSM 23908</strain>
    </source>
</reference>
<dbReference type="Proteomes" id="UP000051521">
    <property type="component" value="Unassembled WGS sequence"/>
</dbReference>
<dbReference type="Pfam" id="PF00186">
    <property type="entry name" value="DHFR_1"/>
    <property type="match status" value="1"/>
</dbReference>
<name>I7KQF4_9LACO</name>
<proteinExistence type="inferred from homology"/>
<evidence type="ECO:0000256" key="3">
    <source>
        <dbReference type="ARBA" id="ARBA00012856"/>
    </source>
</evidence>
<evidence type="ECO:0000259" key="9">
    <source>
        <dbReference type="PROSITE" id="PS51330"/>
    </source>
</evidence>
<keyword evidence="5 7" id="KW-0521">NADP</keyword>
<dbReference type="EMBL" id="CAKC01000093">
    <property type="protein sequence ID" value="CCI87899.1"/>
    <property type="molecule type" value="Genomic_DNA"/>
</dbReference>
<dbReference type="PATRIC" id="fig|1423751.3.peg.610"/>
<dbReference type="InterPro" id="IPR012259">
    <property type="entry name" value="DHFR"/>
</dbReference>
<reference evidence="10 12" key="1">
    <citation type="submission" date="2012-06" db="EMBL/GenBank/DDBJ databases">
        <title>Draft genome sequence of Lactobacillus gigeriorum CRBIP 24.85T, isolated from chicken crop.</title>
        <authorList>
            <person name="Cousin S."/>
            <person name="Ma L."/>
            <person name="Creno S."/>
            <person name="Clermont D."/>
            <person name="Loux V."/>
            <person name="Bizet C."/>
            <person name="Bouchier C."/>
        </authorList>
    </citation>
    <scope>NUCLEOTIDE SEQUENCE [LARGE SCALE GENOMIC DNA]</scope>
    <source>
        <strain evidence="12">CRBIP 24.85T</strain>
        <strain evidence="10">Type strain: CRBIP 24.85</strain>
    </source>
</reference>
<dbReference type="PROSITE" id="PS51330">
    <property type="entry name" value="DHFR_2"/>
    <property type="match status" value="1"/>
</dbReference>